<dbReference type="OrthoDB" id="3269515at2759"/>
<reference evidence="2 3" key="1">
    <citation type="journal article" date="2018" name="Sci. Rep.">
        <title>Genome sequence of the cauliflower mushroom Sparassis crispa (Hanabiratake) and its association with beneficial usage.</title>
        <authorList>
            <person name="Kiyama R."/>
            <person name="Furutani Y."/>
            <person name="Kawaguchi K."/>
            <person name="Nakanishi T."/>
        </authorList>
    </citation>
    <scope>NUCLEOTIDE SEQUENCE [LARGE SCALE GENOMIC DNA]</scope>
</reference>
<name>A0A401GUK4_9APHY</name>
<evidence type="ECO:0000313" key="3">
    <source>
        <dbReference type="Proteomes" id="UP000287166"/>
    </source>
</evidence>
<dbReference type="RefSeq" id="XP_027616830.1">
    <property type="nucleotide sequence ID" value="XM_027761029.1"/>
</dbReference>
<dbReference type="EMBL" id="BFAD01000008">
    <property type="protein sequence ID" value="GBE85917.1"/>
    <property type="molecule type" value="Genomic_DNA"/>
</dbReference>
<sequence length="221" mass="24233">MHVEVEDDPFLSIPVARGQPSSVSSNSRSGSGSGSGYEYGSGSGSGYEYGSGAGSGHGYGPVALRQQVTLPSMLSNDDADDGIPYDMPRHKSIRSGILERLRFGTVRRPASQETVSSPAASTVQHRPRHRRADSDFNVDDVQAAASSASERILGQMRKTVRCRDKRYVVTGEEAFRRNSGYKFTGLECPIFSLWHRFMRFSLIFGLLCAMLSLPKRLPRLP</sequence>
<comment type="caution">
    <text evidence="2">The sequence shown here is derived from an EMBL/GenBank/DDBJ whole genome shotgun (WGS) entry which is preliminary data.</text>
</comment>
<feature type="region of interest" description="Disordered" evidence="1">
    <location>
        <begin position="108"/>
        <end position="131"/>
    </location>
</feature>
<gene>
    <name evidence="2" type="ORF">SCP_0804410</name>
</gene>
<feature type="region of interest" description="Disordered" evidence="1">
    <location>
        <begin position="1"/>
        <end position="52"/>
    </location>
</feature>
<evidence type="ECO:0000313" key="2">
    <source>
        <dbReference type="EMBL" id="GBE85917.1"/>
    </source>
</evidence>
<proteinExistence type="predicted"/>
<organism evidence="2 3">
    <name type="scientific">Sparassis crispa</name>
    <dbReference type="NCBI Taxonomy" id="139825"/>
    <lineage>
        <taxon>Eukaryota</taxon>
        <taxon>Fungi</taxon>
        <taxon>Dikarya</taxon>
        <taxon>Basidiomycota</taxon>
        <taxon>Agaricomycotina</taxon>
        <taxon>Agaricomycetes</taxon>
        <taxon>Polyporales</taxon>
        <taxon>Sparassidaceae</taxon>
        <taxon>Sparassis</taxon>
    </lineage>
</organism>
<dbReference type="InParanoid" id="A0A401GUK4"/>
<dbReference type="GeneID" id="38782834"/>
<feature type="compositionally biased region" description="Low complexity" evidence="1">
    <location>
        <begin position="21"/>
        <end position="30"/>
    </location>
</feature>
<feature type="compositionally biased region" description="Gly residues" evidence="1">
    <location>
        <begin position="31"/>
        <end position="52"/>
    </location>
</feature>
<dbReference type="AlphaFoldDB" id="A0A401GUK4"/>
<feature type="compositionally biased region" description="Polar residues" evidence="1">
    <location>
        <begin position="111"/>
        <end position="124"/>
    </location>
</feature>
<keyword evidence="3" id="KW-1185">Reference proteome</keyword>
<evidence type="ECO:0000256" key="1">
    <source>
        <dbReference type="SAM" id="MobiDB-lite"/>
    </source>
</evidence>
<dbReference type="Proteomes" id="UP000287166">
    <property type="component" value="Unassembled WGS sequence"/>
</dbReference>
<protein>
    <submittedName>
        <fullName evidence="2">Uncharacterized protein</fullName>
    </submittedName>
</protein>
<accession>A0A401GUK4</accession>